<comment type="caution">
    <text evidence="2">The sequence shown here is derived from an EMBL/GenBank/DDBJ whole genome shotgun (WGS) entry which is preliminary data.</text>
</comment>
<feature type="compositionally biased region" description="Low complexity" evidence="1">
    <location>
        <begin position="115"/>
        <end position="141"/>
    </location>
</feature>
<protein>
    <recommendedName>
        <fullName evidence="4">SWIM-type domain-containing protein</fullName>
    </recommendedName>
</protein>
<sequence>MPCVHAIAAIRKKQLNPKDFVHKWLCMKSFHATYKYNINLVPSEEYWGNTSYLKTYPPVIKRPIDRPKVHNRKRDPVEDLIIECDKLKKTFKCQLGSSHRKKYKSKQPIRRASSRRSPSPTISTAPQQQPPASSTQTSASALGGGPSKETMSATSKGT</sequence>
<feature type="region of interest" description="Disordered" evidence="1">
    <location>
        <begin position="96"/>
        <end position="158"/>
    </location>
</feature>
<dbReference type="Proteomes" id="UP001341840">
    <property type="component" value="Unassembled WGS sequence"/>
</dbReference>
<evidence type="ECO:0008006" key="4">
    <source>
        <dbReference type="Google" id="ProtNLM"/>
    </source>
</evidence>
<gene>
    <name evidence="2" type="ORF">PIB30_050099</name>
</gene>
<reference evidence="2 3" key="1">
    <citation type="journal article" date="2023" name="Plants (Basel)">
        <title>Bridging the Gap: Combining Genomics and Transcriptomics Approaches to Understand Stylosanthes scabra, an Orphan Legume from the Brazilian Caatinga.</title>
        <authorList>
            <person name="Ferreira-Neto J.R.C."/>
            <person name="da Silva M.D."/>
            <person name="Binneck E."/>
            <person name="de Melo N.F."/>
            <person name="da Silva R.H."/>
            <person name="de Melo A.L.T.M."/>
            <person name="Pandolfi V."/>
            <person name="Bustamante F.O."/>
            <person name="Brasileiro-Vidal A.C."/>
            <person name="Benko-Iseppon A.M."/>
        </authorList>
    </citation>
    <scope>NUCLEOTIDE SEQUENCE [LARGE SCALE GENOMIC DNA]</scope>
    <source>
        <tissue evidence="2">Leaves</tissue>
    </source>
</reference>
<accession>A0ABU6YEZ5</accession>
<dbReference type="EMBL" id="JASCZI010241997">
    <property type="protein sequence ID" value="MED6208975.1"/>
    <property type="molecule type" value="Genomic_DNA"/>
</dbReference>
<evidence type="ECO:0000313" key="2">
    <source>
        <dbReference type="EMBL" id="MED6208975.1"/>
    </source>
</evidence>
<proteinExistence type="predicted"/>
<feature type="compositionally biased region" description="Basic residues" evidence="1">
    <location>
        <begin position="98"/>
        <end position="114"/>
    </location>
</feature>
<feature type="compositionally biased region" description="Polar residues" evidence="1">
    <location>
        <begin position="149"/>
        <end position="158"/>
    </location>
</feature>
<evidence type="ECO:0000313" key="3">
    <source>
        <dbReference type="Proteomes" id="UP001341840"/>
    </source>
</evidence>
<keyword evidence="3" id="KW-1185">Reference proteome</keyword>
<organism evidence="2 3">
    <name type="scientific">Stylosanthes scabra</name>
    <dbReference type="NCBI Taxonomy" id="79078"/>
    <lineage>
        <taxon>Eukaryota</taxon>
        <taxon>Viridiplantae</taxon>
        <taxon>Streptophyta</taxon>
        <taxon>Embryophyta</taxon>
        <taxon>Tracheophyta</taxon>
        <taxon>Spermatophyta</taxon>
        <taxon>Magnoliopsida</taxon>
        <taxon>eudicotyledons</taxon>
        <taxon>Gunneridae</taxon>
        <taxon>Pentapetalae</taxon>
        <taxon>rosids</taxon>
        <taxon>fabids</taxon>
        <taxon>Fabales</taxon>
        <taxon>Fabaceae</taxon>
        <taxon>Papilionoideae</taxon>
        <taxon>50 kb inversion clade</taxon>
        <taxon>dalbergioids sensu lato</taxon>
        <taxon>Dalbergieae</taxon>
        <taxon>Pterocarpus clade</taxon>
        <taxon>Stylosanthes</taxon>
    </lineage>
</organism>
<evidence type="ECO:0000256" key="1">
    <source>
        <dbReference type="SAM" id="MobiDB-lite"/>
    </source>
</evidence>
<name>A0ABU6YEZ5_9FABA</name>